<evidence type="ECO:0000313" key="2">
    <source>
        <dbReference type="Proteomes" id="UP001597362"/>
    </source>
</evidence>
<evidence type="ECO:0000313" key="1">
    <source>
        <dbReference type="EMBL" id="MFD2115080.1"/>
    </source>
</evidence>
<comment type="caution">
    <text evidence="1">The sequence shown here is derived from an EMBL/GenBank/DDBJ whole genome shotgun (WGS) entry which is preliminary data.</text>
</comment>
<gene>
    <name evidence="1" type="ORF">ACFSJH_04940</name>
</gene>
<dbReference type="EMBL" id="JBHUHO010000013">
    <property type="protein sequence ID" value="MFD2115080.1"/>
    <property type="molecule type" value="Genomic_DNA"/>
</dbReference>
<proteinExistence type="predicted"/>
<accession>A0ABW4YHK7</accession>
<organism evidence="1 2">
    <name type="scientific">Paenibacillus yanchengensis</name>
    <dbReference type="NCBI Taxonomy" id="2035833"/>
    <lineage>
        <taxon>Bacteria</taxon>
        <taxon>Bacillati</taxon>
        <taxon>Bacillota</taxon>
        <taxon>Bacilli</taxon>
        <taxon>Bacillales</taxon>
        <taxon>Paenibacillaceae</taxon>
        <taxon>Paenibacillus</taxon>
    </lineage>
</organism>
<keyword evidence="2" id="KW-1185">Reference proteome</keyword>
<dbReference type="Proteomes" id="UP001597362">
    <property type="component" value="Unassembled WGS sequence"/>
</dbReference>
<dbReference type="RefSeq" id="WP_377770261.1">
    <property type="nucleotide sequence ID" value="NZ_JBHUHO010000013.1"/>
</dbReference>
<protein>
    <submittedName>
        <fullName evidence="1">Uncharacterized protein</fullName>
    </submittedName>
</protein>
<name>A0ABW4YHK7_9BACL</name>
<reference evidence="2" key="1">
    <citation type="journal article" date="2019" name="Int. J. Syst. Evol. Microbiol.">
        <title>The Global Catalogue of Microorganisms (GCM) 10K type strain sequencing project: providing services to taxonomists for standard genome sequencing and annotation.</title>
        <authorList>
            <consortium name="The Broad Institute Genomics Platform"/>
            <consortium name="The Broad Institute Genome Sequencing Center for Infectious Disease"/>
            <person name="Wu L."/>
            <person name="Ma J."/>
        </authorList>
    </citation>
    <scope>NUCLEOTIDE SEQUENCE [LARGE SCALE GENOMIC DNA]</scope>
    <source>
        <strain evidence="2">GH52</strain>
    </source>
</reference>
<sequence length="52" mass="5994">MVLAKDENNPDGELAYKEITNLYRNQHDDIIKLYVGEQVIETTDKSSVLGRR</sequence>